<feature type="repeat" description="WD" evidence="3">
    <location>
        <begin position="405"/>
        <end position="446"/>
    </location>
</feature>
<feature type="repeat" description="WD" evidence="3">
    <location>
        <begin position="574"/>
        <end position="607"/>
    </location>
</feature>
<protein>
    <submittedName>
        <fullName evidence="6">Uncharacterized protein</fullName>
    </submittedName>
</protein>
<evidence type="ECO:0000256" key="4">
    <source>
        <dbReference type="SAM" id="Coils"/>
    </source>
</evidence>
<comment type="caution">
    <text evidence="6">The sequence shown here is derived from an EMBL/GenBank/DDBJ whole genome shotgun (WGS) entry which is preliminary data.</text>
</comment>
<gene>
    <name evidence="6" type="ORF">EVOR1521_LOCUS27738</name>
</gene>
<name>A0AA36JH62_9DINO</name>
<dbReference type="SUPFAM" id="SSF50978">
    <property type="entry name" value="WD40 repeat-like"/>
    <property type="match status" value="2"/>
</dbReference>
<feature type="coiled-coil region" evidence="4">
    <location>
        <begin position="184"/>
        <end position="211"/>
    </location>
</feature>
<dbReference type="EMBL" id="CAUJNA010003591">
    <property type="protein sequence ID" value="CAJ1405566.1"/>
    <property type="molecule type" value="Genomic_DNA"/>
</dbReference>
<dbReference type="GO" id="GO:1990234">
    <property type="term" value="C:transferase complex"/>
    <property type="evidence" value="ECO:0007669"/>
    <property type="project" value="UniProtKB-ARBA"/>
</dbReference>
<dbReference type="SMART" id="SM00320">
    <property type="entry name" value="WD40"/>
    <property type="match status" value="8"/>
</dbReference>
<proteinExistence type="predicted"/>
<feature type="repeat" description="WD" evidence="3">
    <location>
        <begin position="489"/>
        <end position="531"/>
    </location>
</feature>
<dbReference type="PANTHER" id="PTHR22847">
    <property type="entry name" value="WD40 REPEAT PROTEIN"/>
    <property type="match status" value="1"/>
</dbReference>
<dbReference type="InterPro" id="IPR015943">
    <property type="entry name" value="WD40/YVTN_repeat-like_dom_sf"/>
</dbReference>
<dbReference type="PROSITE" id="PS50082">
    <property type="entry name" value="WD_REPEATS_2"/>
    <property type="match status" value="4"/>
</dbReference>
<dbReference type="InterPro" id="IPR019775">
    <property type="entry name" value="WD40_repeat_CS"/>
</dbReference>
<sequence length="630" mass="67056">MAQAVATLIGIFTSRGESRVACEEAAISKNDSIPDESNEEGTRNEMKDTDREDDHLQKDGTCKNDKSKDKEKNKERDVWNKAASARGWKPEDSSKEEEKDPRRDVWRLAASARGWAPEDGDEEASWAAPAGSEGGSSTSQARSTISMLLDIFSSASEPTPEDEQLPPSPELDQLRQAVMRAEAAGASSELLEHVRAKLEELERELARDVKVHIVNGMSGELAAVVRARPCDTAFRLKEALLSEGVVNSEEDGLCSINFLRYNQIMDESMTLAEAGLRDGDQVQLVRSPLRVLTASLDGTVRLWHLNSKATDDINPFTSFREDEALDSHGPVLSASLAPDGRSLLTVAAGGEGQIWCAETGRAVAELEGAAATGQFCSAGHRVVGSSSDEAARIWCASTGKCLHTLRGHTGEVRAARFSPDGSMVLTGAGDGTAALWAAKTGERLASLEGHVDVVKSVDLSACGQMAATASADGTARLWAVPSGKCLQVFRGHTKAISSVKFSPDGHRIMTSSAYDGTARLWEVASGACHLIIPGDGKVVNDAVFSPDGQKVLLASASESLRIFDAEDGECVLTLSGHEDWVRSAAFSPDGTIIGSASYDGTVRLWSVAGKCLKVLEGHDGAVISVAFMEG</sequence>
<feature type="repeat" description="WD" evidence="3">
    <location>
        <begin position="447"/>
        <end position="488"/>
    </location>
</feature>
<feature type="compositionally biased region" description="Basic and acidic residues" evidence="5">
    <location>
        <begin position="88"/>
        <end position="106"/>
    </location>
</feature>
<keyword evidence="1 3" id="KW-0853">WD repeat</keyword>
<evidence type="ECO:0000256" key="5">
    <source>
        <dbReference type="SAM" id="MobiDB-lite"/>
    </source>
</evidence>
<dbReference type="Pfam" id="PF00400">
    <property type="entry name" value="WD40"/>
    <property type="match status" value="4"/>
</dbReference>
<reference evidence="6" key="1">
    <citation type="submission" date="2023-08" db="EMBL/GenBank/DDBJ databases">
        <authorList>
            <person name="Chen Y."/>
            <person name="Shah S."/>
            <person name="Dougan E. K."/>
            <person name="Thang M."/>
            <person name="Chan C."/>
        </authorList>
    </citation>
    <scope>NUCLEOTIDE SEQUENCE</scope>
</reference>
<dbReference type="CDD" id="cd00200">
    <property type="entry name" value="WD40"/>
    <property type="match status" value="1"/>
</dbReference>
<evidence type="ECO:0000313" key="7">
    <source>
        <dbReference type="Proteomes" id="UP001178507"/>
    </source>
</evidence>
<evidence type="ECO:0000313" key="6">
    <source>
        <dbReference type="EMBL" id="CAJ1405566.1"/>
    </source>
</evidence>
<dbReference type="InterPro" id="IPR036322">
    <property type="entry name" value="WD40_repeat_dom_sf"/>
</dbReference>
<keyword evidence="2" id="KW-0677">Repeat</keyword>
<dbReference type="Proteomes" id="UP001178507">
    <property type="component" value="Unassembled WGS sequence"/>
</dbReference>
<evidence type="ECO:0000256" key="2">
    <source>
        <dbReference type="ARBA" id="ARBA00022737"/>
    </source>
</evidence>
<organism evidence="6 7">
    <name type="scientific">Effrenium voratum</name>
    <dbReference type="NCBI Taxonomy" id="2562239"/>
    <lineage>
        <taxon>Eukaryota</taxon>
        <taxon>Sar</taxon>
        <taxon>Alveolata</taxon>
        <taxon>Dinophyceae</taxon>
        <taxon>Suessiales</taxon>
        <taxon>Symbiodiniaceae</taxon>
        <taxon>Effrenium</taxon>
    </lineage>
</organism>
<keyword evidence="4" id="KW-0175">Coiled coil</keyword>
<dbReference type="AlphaFoldDB" id="A0AA36JH62"/>
<feature type="region of interest" description="Disordered" evidence="5">
    <location>
        <begin position="14"/>
        <end position="141"/>
    </location>
</feature>
<dbReference type="PROSITE" id="PS50294">
    <property type="entry name" value="WD_REPEATS_REGION"/>
    <property type="match status" value="4"/>
</dbReference>
<keyword evidence="7" id="KW-1185">Reference proteome</keyword>
<dbReference type="PROSITE" id="PS00678">
    <property type="entry name" value="WD_REPEATS_1"/>
    <property type="match status" value="1"/>
</dbReference>
<accession>A0AA36JH62</accession>
<evidence type="ECO:0000256" key="3">
    <source>
        <dbReference type="PROSITE-ProRule" id="PRU00221"/>
    </source>
</evidence>
<dbReference type="PANTHER" id="PTHR22847:SF637">
    <property type="entry name" value="WD REPEAT DOMAIN 5B"/>
    <property type="match status" value="1"/>
</dbReference>
<dbReference type="Gene3D" id="2.130.10.10">
    <property type="entry name" value="YVTN repeat-like/Quinoprotein amine dehydrogenase"/>
    <property type="match status" value="3"/>
</dbReference>
<dbReference type="InterPro" id="IPR001680">
    <property type="entry name" value="WD40_rpt"/>
</dbReference>
<dbReference type="InterPro" id="IPR020472">
    <property type="entry name" value="WD40_PAC1"/>
</dbReference>
<evidence type="ECO:0000256" key="1">
    <source>
        <dbReference type="ARBA" id="ARBA00022574"/>
    </source>
</evidence>
<dbReference type="PRINTS" id="PR00320">
    <property type="entry name" value="GPROTEINBRPT"/>
</dbReference>
<feature type="compositionally biased region" description="Basic and acidic residues" evidence="5">
    <location>
        <begin position="40"/>
        <end position="79"/>
    </location>
</feature>